<dbReference type="STRING" id="1884261.A0A5C3QTD9"/>
<reference evidence="1 2" key="1">
    <citation type="journal article" date="2019" name="Nat. Ecol. Evol.">
        <title>Megaphylogeny resolves global patterns of mushroom evolution.</title>
        <authorList>
            <person name="Varga T."/>
            <person name="Krizsan K."/>
            <person name="Foldi C."/>
            <person name="Dima B."/>
            <person name="Sanchez-Garcia M."/>
            <person name="Sanchez-Ramirez S."/>
            <person name="Szollosi G.J."/>
            <person name="Szarkandi J.G."/>
            <person name="Papp V."/>
            <person name="Albert L."/>
            <person name="Andreopoulos W."/>
            <person name="Angelini C."/>
            <person name="Antonin V."/>
            <person name="Barry K.W."/>
            <person name="Bougher N.L."/>
            <person name="Buchanan P."/>
            <person name="Buyck B."/>
            <person name="Bense V."/>
            <person name="Catcheside P."/>
            <person name="Chovatia M."/>
            <person name="Cooper J."/>
            <person name="Damon W."/>
            <person name="Desjardin D."/>
            <person name="Finy P."/>
            <person name="Geml J."/>
            <person name="Haridas S."/>
            <person name="Hughes K."/>
            <person name="Justo A."/>
            <person name="Karasinski D."/>
            <person name="Kautmanova I."/>
            <person name="Kiss B."/>
            <person name="Kocsube S."/>
            <person name="Kotiranta H."/>
            <person name="LaButti K.M."/>
            <person name="Lechner B.E."/>
            <person name="Liimatainen K."/>
            <person name="Lipzen A."/>
            <person name="Lukacs Z."/>
            <person name="Mihaltcheva S."/>
            <person name="Morgado L.N."/>
            <person name="Niskanen T."/>
            <person name="Noordeloos M.E."/>
            <person name="Ohm R.A."/>
            <person name="Ortiz-Santana B."/>
            <person name="Ovrebo C."/>
            <person name="Racz N."/>
            <person name="Riley R."/>
            <person name="Savchenko A."/>
            <person name="Shiryaev A."/>
            <person name="Soop K."/>
            <person name="Spirin V."/>
            <person name="Szebenyi C."/>
            <person name="Tomsovsky M."/>
            <person name="Tulloss R.E."/>
            <person name="Uehling J."/>
            <person name="Grigoriev I.V."/>
            <person name="Vagvolgyi C."/>
            <person name="Papp T."/>
            <person name="Martin F.M."/>
            <person name="Miettinen O."/>
            <person name="Hibbett D.S."/>
            <person name="Nagy L.G."/>
        </authorList>
    </citation>
    <scope>NUCLEOTIDE SEQUENCE [LARGE SCALE GENOMIC DNA]</scope>
    <source>
        <strain evidence="1 2">CBS 309.79</strain>
    </source>
</reference>
<protein>
    <recommendedName>
        <fullName evidence="3">F-box domain-containing protein</fullName>
    </recommendedName>
</protein>
<accession>A0A5C3QTD9</accession>
<sequence length="693" mass="78719">MSSIASLLPLIEHELDSLPGQVAVAQIDHQVEEAKALIRRLLYVRNEKHGIARFPAEILQIVLIEAVRPPTDNRQRDYDPVRWVQHVNFTLVCRFWRNVALGCAQYWSCVPFRPGKALPQILARSRNQRLSFRWNCSGGESINGKAYIPLYYLSTLLDPNRMEEMHVKANKDLLPTILKHFPASAPVLRSLCFRDSRRRLAEEHEMLPLQVFQVPKPCLQILKLERVKVPWDTMQENVCLPTKLIQLVIFKCNPPTEQQLHHILSNSPDLEALTLTRSLPLEIDVVNRPARAKLLKLKTLLVMSHLHQFSYFYSTLHHAIETRIEFSIIVNNPNVTVEQYKNYVIFILGLCGVSVAKPLRVHKRMCLLSDGRVSILRLDDEETDIIPAPLHAFDQLKPGEKAPRVNIAFHWPADPVMLEHVQVEGVERLVLNCNRVLSRRSRTEWQGFLQRHPNVEDIHLVGSAIQNVVQALGDTSMNAKAIARKVERHKAVQKAVEEARERDAEYIARHGRIGKVPYSGQVDWVQDGREPAPPGPRTIQLCGGQVHTIAEPEDTMDVDSADIPEHEFLLPLLRTITLSKTRFDPTLMTQCVKFRSVLEFLMDRINYDKPLELLEIRGCSQIPQELFTLLEEVMAPGDLIGFPEAGTDYGWKKGANKRRKAEAKRLKKLAVAEEAAAQMDVDTDGATGGATTS</sequence>
<dbReference type="OrthoDB" id="2993888at2759"/>
<gene>
    <name evidence="1" type="ORF">BDV98DRAFT_561751</name>
</gene>
<keyword evidence="2" id="KW-1185">Reference proteome</keyword>
<proteinExistence type="predicted"/>
<evidence type="ECO:0008006" key="3">
    <source>
        <dbReference type="Google" id="ProtNLM"/>
    </source>
</evidence>
<dbReference type="AlphaFoldDB" id="A0A5C3QTD9"/>
<dbReference type="SUPFAM" id="SSF52047">
    <property type="entry name" value="RNI-like"/>
    <property type="match status" value="1"/>
</dbReference>
<evidence type="ECO:0000313" key="2">
    <source>
        <dbReference type="Proteomes" id="UP000305067"/>
    </source>
</evidence>
<dbReference type="Proteomes" id="UP000305067">
    <property type="component" value="Unassembled WGS sequence"/>
</dbReference>
<organism evidence="1 2">
    <name type="scientific">Pterulicium gracile</name>
    <dbReference type="NCBI Taxonomy" id="1884261"/>
    <lineage>
        <taxon>Eukaryota</taxon>
        <taxon>Fungi</taxon>
        <taxon>Dikarya</taxon>
        <taxon>Basidiomycota</taxon>
        <taxon>Agaricomycotina</taxon>
        <taxon>Agaricomycetes</taxon>
        <taxon>Agaricomycetidae</taxon>
        <taxon>Agaricales</taxon>
        <taxon>Pleurotineae</taxon>
        <taxon>Pterulaceae</taxon>
        <taxon>Pterulicium</taxon>
    </lineage>
</organism>
<name>A0A5C3QTD9_9AGAR</name>
<dbReference type="EMBL" id="ML178817">
    <property type="protein sequence ID" value="TFL05275.1"/>
    <property type="molecule type" value="Genomic_DNA"/>
</dbReference>
<evidence type="ECO:0000313" key="1">
    <source>
        <dbReference type="EMBL" id="TFL05275.1"/>
    </source>
</evidence>